<keyword evidence="6" id="KW-0539">Nucleus</keyword>
<dbReference type="GO" id="GO:0032784">
    <property type="term" value="P:regulation of DNA-templated transcription elongation"/>
    <property type="evidence" value="ECO:0007669"/>
    <property type="project" value="InterPro"/>
</dbReference>
<dbReference type="GO" id="GO:0003729">
    <property type="term" value="F:mRNA binding"/>
    <property type="evidence" value="ECO:0000318"/>
    <property type="project" value="GO_Central"/>
</dbReference>
<sequence length="606" mass="69605">MEEEDENWEIKSKKTTQKRRRREVSEEEEEEVGYRRRAASQFFELEAVDTDEEEDEDEQGEDDFIDDAEVVDFDSNEREDFGFRQRQVVRPQIEEEEEEEDIDEFERRIEERYGRKSRYDEEEDETEVFQQALLPTIRDSRLWMVKCAIGHEREVAACLMQKQIDKAFNLKIKSVIALDHIQNYVYVEADKESHVREACKGICHVLLKNKFVLVPNAEMSDVLCAKSREREFTKDSLVRLKTGNYKGDIAQIVDVDDIQRRVTVKLIPRIDYQDLVNKYEGNKRREVSNKICPPPRFWSASKAKALGIPVKRQRDSFTGDYFDTVFGMKFKGGFLYKSVSIKSIHNKIQPTLDDLEKFHAAKEKVDDSNNAEISCFSTLLAKNLKKDSFKAGDQVVVVNGDLINIKGWVLKVEDDIAYFRPTNGDLPQNSLAIKSTDLTKLLGDNACEVACCEQSLSLASKNYNNKSRNGDVRLGSIANFRPPPPKQGYGFGRVRRDPLVNARIKIRQGPYHGMVGTVVEVKGNKVRVELEARMNSVYVDRNQICENVKVDNSICVEEGYGLGGETPMYCARTPIRPQMTPTRDSSATPTHEGMRTPIPSRAWKPY</sequence>
<evidence type="ECO:0000256" key="4">
    <source>
        <dbReference type="ARBA" id="ARBA00021370"/>
    </source>
</evidence>
<dbReference type="GeneID" id="107774556"/>
<comment type="similarity">
    <text evidence="2">Belongs to the SPT5 family.</text>
</comment>
<keyword evidence="5" id="KW-0804">Transcription</keyword>
<comment type="subcellular location">
    <subcellularLocation>
        <location evidence="1">Nucleus</location>
    </subcellularLocation>
</comment>
<dbReference type="Pfam" id="PF03439">
    <property type="entry name" value="Spt5-NGN"/>
    <property type="match status" value="1"/>
</dbReference>
<keyword evidence="8" id="KW-0648">Protein biosynthesis</keyword>
<dbReference type="RefSeq" id="XP_016449596.1">
    <property type="nucleotide sequence ID" value="XM_016594110.1"/>
</dbReference>
<dbReference type="InterPro" id="IPR041973">
    <property type="entry name" value="KOW_Spt5_1"/>
</dbReference>
<evidence type="ECO:0000313" key="7">
    <source>
        <dbReference type="Proteomes" id="UP000790787"/>
    </source>
</evidence>
<dbReference type="InterPro" id="IPR036735">
    <property type="entry name" value="NGN_dom_sf"/>
</dbReference>
<dbReference type="InterPro" id="IPR006645">
    <property type="entry name" value="NGN-like_dom"/>
</dbReference>
<dbReference type="CDD" id="cd06081">
    <property type="entry name" value="KOW_Spt5_1"/>
    <property type="match status" value="1"/>
</dbReference>
<dbReference type="Pfam" id="PF23290">
    <property type="entry name" value="KOW5_SPT5"/>
    <property type="match status" value="1"/>
</dbReference>
<dbReference type="KEGG" id="nta:107774556"/>
<dbReference type="Pfam" id="PF11942">
    <property type="entry name" value="Spt5_N"/>
    <property type="match status" value="1"/>
</dbReference>
<dbReference type="InterPro" id="IPR041975">
    <property type="entry name" value="KOW_Spt5_2"/>
</dbReference>
<dbReference type="AlphaFoldDB" id="A0A1S3YBG4"/>
<keyword evidence="8" id="KW-0251">Elongation factor</keyword>
<dbReference type="PANTHER" id="PTHR11125">
    <property type="entry name" value="SUPPRESSOR OF TY 5"/>
    <property type="match status" value="1"/>
</dbReference>
<dbReference type="GO" id="GO:0006368">
    <property type="term" value="P:transcription elongation by RNA polymerase II"/>
    <property type="evidence" value="ECO:0000318"/>
    <property type="project" value="GO_Central"/>
</dbReference>
<dbReference type="SMR" id="A0A1S3YBG4"/>
<dbReference type="InterPro" id="IPR005824">
    <property type="entry name" value="KOW"/>
</dbReference>
<dbReference type="FunFam" id="3.30.70.940:FF:000005">
    <property type="entry name" value="Transcription elongation factor SPT5"/>
    <property type="match status" value="1"/>
</dbReference>
<dbReference type="InterPro" id="IPR039385">
    <property type="entry name" value="NGN_Euk"/>
</dbReference>
<evidence type="ECO:0000256" key="1">
    <source>
        <dbReference type="ARBA" id="ARBA00004123"/>
    </source>
</evidence>
<name>A0A1S3YBG4_TOBAC</name>
<dbReference type="Pfam" id="PF23042">
    <property type="entry name" value="KOW1_SPT5"/>
    <property type="match status" value="1"/>
</dbReference>
<dbReference type="PANTHER" id="PTHR11125:SF14">
    <property type="entry name" value="TRANSCRIPTION ELONGATION FACTOR SPT5 HOMOLOG 1"/>
    <property type="match status" value="1"/>
</dbReference>
<dbReference type="GO" id="GO:0003746">
    <property type="term" value="F:translation elongation factor activity"/>
    <property type="evidence" value="ECO:0007669"/>
    <property type="project" value="UniProtKB-KW"/>
</dbReference>
<reference evidence="7" key="1">
    <citation type="journal article" date="2014" name="Nat. Commun.">
        <title>The tobacco genome sequence and its comparison with those of tomato and potato.</title>
        <authorList>
            <person name="Sierro N."/>
            <person name="Battey J.N."/>
            <person name="Ouadi S."/>
            <person name="Bakaher N."/>
            <person name="Bovet L."/>
            <person name="Willig A."/>
            <person name="Goepfert S."/>
            <person name="Peitsch M.C."/>
            <person name="Ivanov N.V."/>
        </authorList>
    </citation>
    <scope>NUCLEOTIDE SEQUENCE [LARGE SCALE GENOMIC DNA]</scope>
</reference>
<organism evidence="7 8">
    <name type="scientific">Nicotiana tabacum</name>
    <name type="common">Common tobacco</name>
    <dbReference type="NCBI Taxonomy" id="4097"/>
    <lineage>
        <taxon>Eukaryota</taxon>
        <taxon>Viridiplantae</taxon>
        <taxon>Streptophyta</taxon>
        <taxon>Embryophyta</taxon>
        <taxon>Tracheophyta</taxon>
        <taxon>Spermatophyta</taxon>
        <taxon>Magnoliopsida</taxon>
        <taxon>eudicotyledons</taxon>
        <taxon>Gunneridae</taxon>
        <taxon>Pentapetalae</taxon>
        <taxon>asterids</taxon>
        <taxon>lamiids</taxon>
        <taxon>Solanales</taxon>
        <taxon>Solanaceae</taxon>
        <taxon>Nicotianoideae</taxon>
        <taxon>Nicotianeae</taxon>
        <taxon>Nicotiana</taxon>
    </lineage>
</organism>
<dbReference type="InterPro" id="IPR039659">
    <property type="entry name" value="SPT5"/>
</dbReference>
<accession>A0A1S3YBG4</accession>
<dbReference type="InterPro" id="IPR041978">
    <property type="entry name" value="KOW_Spt5_5"/>
</dbReference>
<dbReference type="SMART" id="SM00739">
    <property type="entry name" value="KOW"/>
    <property type="match status" value="3"/>
</dbReference>
<gene>
    <name evidence="8" type="primary">LOC107774556</name>
</gene>
<dbReference type="Gene3D" id="3.30.70.940">
    <property type="entry name" value="NusG, N-terminal domain"/>
    <property type="match status" value="1"/>
</dbReference>
<dbReference type="InterPro" id="IPR014722">
    <property type="entry name" value="Rib_uL2_dom2"/>
</dbReference>
<dbReference type="SMART" id="SM00738">
    <property type="entry name" value="NGN"/>
    <property type="match status" value="1"/>
</dbReference>
<keyword evidence="7" id="KW-1185">Reference proteome</keyword>
<dbReference type="CDD" id="cd09888">
    <property type="entry name" value="NGN_Euk"/>
    <property type="match status" value="1"/>
</dbReference>
<dbReference type="RefSeq" id="XP_016449596.2">
    <property type="nucleotide sequence ID" value="XM_016594110.2"/>
</dbReference>
<protein>
    <recommendedName>
        <fullName evidence="3">Transcription elongation factor SPT5</fullName>
    </recommendedName>
    <alternativeName>
        <fullName evidence="4">Transcription elongation factor spt5</fullName>
    </alternativeName>
</protein>
<dbReference type="Pfam" id="PF23284">
    <property type="entry name" value="KOW2_Spt5"/>
    <property type="match status" value="1"/>
</dbReference>
<reference evidence="8" key="2">
    <citation type="submission" date="2025-08" db="UniProtKB">
        <authorList>
            <consortium name="RefSeq"/>
        </authorList>
    </citation>
    <scope>IDENTIFICATION</scope>
    <source>
        <tissue evidence="8">Leaf</tissue>
    </source>
</reference>
<evidence type="ECO:0000256" key="6">
    <source>
        <dbReference type="ARBA" id="ARBA00023242"/>
    </source>
</evidence>
<evidence type="ECO:0000313" key="8">
    <source>
        <dbReference type="RefSeq" id="XP_016449596.2"/>
    </source>
</evidence>
<dbReference type="GO" id="GO:0006357">
    <property type="term" value="P:regulation of transcription by RNA polymerase II"/>
    <property type="evidence" value="ECO:0007669"/>
    <property type="project" value="InterPro"/>
</dbReference>
<dbReference type="InterPro" id="IPR022581">
    <property type="entry name" value="Spt5_N"/>
</dbReference>
<evidence type="ECO:0000256" key="5">
    <source>
        <dbReference type="ARBA" id="ARBA00023163"/>
    </source>
</evidence>
<evidence type="ECO:0000256" key="3">
    <source>
        <dbReference type="ARBA" id="ARBA00020181"/>
    </source>
</evidence>
<dbReference type="GO" id="GO:0032044">
    <property type="term" value="C:DSIF complex"/>
    <property type="evidence" value="ECO:0000318"/>
    <property type="project" value="GO_Central"/>
</dbReference>
<dbReference type="Gene3D" id="2.30.30.30">
    <property type="match status" value="2"/>
</dbReference>
<dbReference type="InterPro" id="IPR005100">
    <property type="entry name" value="NGN-domain"/>
</dbReference>
<evidence type="ECO:0000256" key="2">
    <source>
        <dbReference type="ARBA" id="ARBA00006956"/>
    </source>
</evidence>
<dbReference type="Proteomes" id="UP000790787">
    <property type="component" value="Chromosome 12"/>
</dbReference>
<dbReference type="PaxDb" id="4097-A0A1S3YBG4"/>
<proteinExistence type="inferred from homology"/>
<dbReference type="OrthoDB" id="1305868at2759"/>
<dbReference type="STRING" id="4097.A0A1S3YBG4"/>